<proteinExistence type="predicted"/>
<name>A0ABX1JHB6_9PSEU</name>
<evidence type="ECO:0000313" key="1">
    <source>
        <dbReference type="EMBL" id="NKQ59046.1"/>
    </source>
</evidence>
<dbReference type="Proteomes" id="UP000715441">
    <property type="component" value="Unassembled WGS sequence"/>
</dbReference>
<dbReference type="EMBL" id="JAAXLS010000075">
    <property type="protein sequence ID" value="NKQ59046.1"/>
    <property type="molecule type" value="Genomic_DNA"/>
</dbReference>
<reference evidence="1 2" key="1">
    <citation type="submission" date="2020-04" db="EMBL/GenBank/DDBJ databases">
        <title>Novel species.</title>
        <authorList>
            <person name="Teo W.F.A."/>
            <person name="Lipun K."/>
            <person name="Srisuk N."/>
            <person name="Duangmal K."/>
        </authorList>
    </citation>
    <scope>NUCLEOTIDE SEQUENCE [LARGE SCALE GENOMIC DNA]</scope>
    <source>
        <strain evidence="1 2">K13G38</strain>
    </source>
</reference>
<accession>A0ABX1JHB6</accession>
<sequence length="187" mass="20593">MSWVVGGGRPVAAITGETLDGTRFEIDHWQLASTVTLLALWASDGTLRLTATGWALAWSDVQRGYEWGVDPQRSSPDRITLHLHDTRQTRPASVELIDITQGRDGKLRAQYSTHTAPHTGLSGDPETDVHLAIMLTMLRENGGTLSARLDEFLATAEMIQTGHDWRAVEFPLDGHQVKTFHLVETAG</sequence>
<protein>
    <submittedName>
        <fullName evidence="1">Uncharacterized protein</fullName>
    </submittedName>
</protein>
<evidence type="ECO:0000313" key="2">
    <source>
        <dbReference type="Proteomes" id="UP000715441"/>
    </source>
</evidence>
<comment type="caution">
    <text evidence="1">The sequence shown here is derived from an EMBL/GenBank/DDBJ whole genome shotgun (WGS) entry which is preliminary data.</text>
</comment>
<dbReference type="RefSeq" id="WP_168523445.1">
    <property type="nucleotide sequence ID" value="NZ_JAAXLS010000075.1"/>
</dbReference>
<keyword evidence="2" id="KW-1185">Reference proteome</keyword>
<organism evidence="1 2">
    <name type="scientific">Amycolatopsis acididurans</name>
    <dbReference type="NCBI Taxonomy" id="2724524"/>
    <lineage>
        <taxon>Bacteria</taxon>
        <taxon>Bacillati</taxon>
        <taxon>Actinomycetota</taxon>
        <taxon>Actinomycetes</taxon>
        <taxon>Pseudonocardiales</taxon>
        <taxon>Pseudonocardiaceae</taxon>
        <taxon>Amycolatopsis</taxon>
    </lineage>
</organism>
<gene>
    <name evidence="1" type="ORF">HFP15_40010</name>
</gene>